<dbReference type="Proteomes" id="UP000308652">
    <property type="component" value="Unassembled WGS sequence"/>
</dbReference>
<gene>
    <name evidence="2" type="ORF">BDQ12DRAFT_644989</name>
</gene>
<sequence>MSSESPNLSSIARCKLSLSVGSAKDCSLHRWVLLKNSITHSPSLTSSAASLELPGANPVYPHDDVDDDEDTDEVLSPVELDSFMFPDAGRLVPDQTSEVKTSEAQWLDSLLETLGDDEEDDYNSVNVSVSAADDDDDHFLSPLVSPMSSSDDLPNQSHYYSSPITVTYPCPVPYPPFHPPLIHHYNFVSNFDSSLSSLPPPYEDPLPYFDDYVEDLPVPDAIEDTSDDESDALSTPSFGRSSSSLPLVDAALVPLPTERSRLRDPVPHVYVDADDSYFYPFELAPLPSSDVHHHTSYNPYQEC</sequence>
<protein>
    <submittedName>
        <fullName evidence="2">Uncharacterized protein</fullName>
    </submittedName>
</protein>
<evidence type="ECO:0000313" key="3">
    <source>
        <dbReference type="Proteomes" id="UP000308652"/>
    </source>
</evidence>
<name>A0A5C3ME99_9AGAR</name>
<organism evidence="2 3">
    <name type="scientific">Crucibulum laeve</name>
    <dbReference type="NCBI Taxonomy" id="68775"/>
    <lineage>
        <taxon>Eukaryota</taxon>
        <taxon>Fungi</taxon>
        <taxon>Dikarya</taxon>
        <taxon>Basidiomycota</taxon>
        <taxon>Agaricomycotina</taxon>
        <taxon>Agaricomycetes</taxon>
        <taxon>Agaricomycetidae</taxon>
        <taxon>Agaricales</taxon>
        <taxon>Agaricineae</taxon>
        <taxon>Nidulariaceae</taxon>
        <taxon>Crucibulum</taxon>
    </lineage>
</organism>
<accession>A0A5C3ME99</accession>
<proteinExistence type="predicted"/>
<keyword evidence="3" id="KW-1185">Reference proteome</keyword>
<evidence type="ECO:0000256" key="1">
    <source>
        <dbReference type="SAM" id="MobiDB-lite"/>
    </source>
</evidence>
<dbReference type="EMBL" id="ML213592">
    <property type="protein sequence ID" value="TFK42995.1"/>
    <property type="molecule type" value="Genomic_DNA"/>
</dbReference>
<feature type="region of interest" description="Disordered" evidence="1">
    <location>
        <begin position="219"/>
        <end position="243"/>
    </location>
</feature>
<feature type="compositionally biased region" description="Acidic residues" evidence="1">
    <location>
        <begin position="221"/>
        <end position="231"/>
    </location>
</feature>
<evidence type="ECO:0000313" key="2">
    <source>
        <dbReference type="EMBL" id="TFK42995.1"/>
    </source>
</evidence>
<dbReference type="AlphaFoldDB" id="A0A5C3ME99"/>
<reference evidence="2 3" key="1">
    <citation type="journal article" date="2019" name="Nat. Ecol. Evol.">
        <title>Megaphylogeny resolves global patterns of mushroom evolution.</title>
        <authorList>
            <person name="Varga T."/>
            <person name="Krizsan K."/>
            <person name="Foldi C."/>
            <person name="Dima B."/>
            <person name="Sanchez-Garcia M."/>
            <person name="Sanchez-Ramirez S."/>
            <person name="Szollosi G.J."/>
            <person name="Szarkandi J.G."/>
            <person name="Papp V."/>
            <person name="Albert L."/>
            <person name="Andreopoulos W."/>
            <person name="Angelini C."/>
            <person name="Antonin V."/>
            <person name="Barry K.W."/>
            <person name="Bougher N.L."/>
            <person name="Buchanan P."/>
            <person name="Buyck B."/>
            <person name="Bense V."/>
            <person name="Catcheside P."/>
            <person name="Chovatia M."/>
            <person name="Cooper J."/>
            <person name="Damon W."/>
            <person name="Desjardin D."/>
            <person name="Finy P."/>
            <person name="Geml J."/>
            <person name="Haridas S."/>
            <person name="Hughes K."/>
            <person name="Justo A."/>
            <person name="Karasinski D."/>
            <person name="Kautmanova I."/>
            <person name="Kiss B."/>
            <person name="Kocsube S."/>
            <person name="Kotiranta H."/>
            <person name="LaButti K.M."/>
            <person name="Lechner B.E."/>
            <person name="Liimatainen K."/>
            <person name="Lipzen A."/>
            <person name="Lukacs Z."/>
            <person name="Mihaltcheva S."/>
            <person name="Morgado L.N."/>
            <person name="Niskanen T."/>
            <person name="Noordeloos M.E."/>
            <person name="Ohm R.A."/>
            <person name="Ortiz-Santana B."/>
            <person name="Ovrebo C."/>
            <person name="Racz N."/>
            <person name="Riley R."/>
            <person name="Savchenko A."/>
            <person name="Shiryaev A."/>
            <person name="Soop K."/>
            <person name="Spirin V."/>
            <person name="Szebenyi C."/>
            <person name="Tomsovsky M."/>
            <person name="Tulloss R.E."/>
            <person name="Uehling J."/>
            <person name="Grigoriev I.V."/>
            <person name="Vagvolgyi C."/>
            <person name="Papp T."/>
            <person name="Martin F.M."/>
            <person name="Miettinen O."/>
            <person name="Hibbett D.S."/>
            <person name="Nagy L.G."/>
        </authorList>
    </citation>
    <scope>NUCLEOTIDE SEQUENCE [LARGE SCALE GENOMIC DNA]</scope>
    <source>
        <strain evidence="2 3">CBS 166.37</strain>
    </source>
</reference>
<feature type="compositionally biased region" description="Polar residues" evidence="1">
    <location>
        <begin position="232"/>
        <end position="243"/>
    </location>
</feature>
<dbReference type="OrthoDB" id="3263748at2759"/>